<dbReference type="PATRIC" id="fig|216463.3.peg.317"/>
<proteinExistence type="inferred from homology"/>
<dbReference type="Proteomes" id="UP000033491">
    <property type="component" value="Unassembled WGS sequence"/>
</dbReference>
<evidence type="ECO:0000256" key="6">
    <source>
        <dbReference type="ARBA" id="ARBA00023172"/>
    </source>
</evidence>
<dbReference type="EMBL" id="JZCR01000013">
    <property type="protein sequence ID" value="KJW12917.1"/>
    <property type="molecule type" value="Genomic_DNA"/>
</dbReference>
<dbReference type="PANTHER" id="PTHR36172:SF1">
    <property type="entry name" value="RESOLVASE-RELATED"/>
    <property type="match status" value="1"/>
</dbReference>
<evidence type="ECO:0000256" key="1">
    <source>
        <dbReference type="ARBA" id="ARBA00008761"/>
    </source>
</evidence>
<evidence type="ECO:0000313" key="10">
    <source>
        <dbReference type="EMBL" id="KJW12917.1"/>
    </source>
</evidence>
<dbReference type="Pfam" id="PF07282">
    <property type="entry name" value="Cas12f1-like_TNB"/>
    <property type="match status" value="1"/>
</dbReference>
<dbReference type="GO" id="GO:0046872">
    <property type="term" value="F:metal ion binding"/>
    <property type="evidence" value="ECO:0007669"/>
    <property type="project" value="UniProtKB-KW"/>
</dbReference>
<gene>
    <name evidence="10" type="ORF">VC81_06000</name>
</gene>
<feature type="domain" description="Probable transposase IS891/IS1136/IS1341" evidence="7">
    <location>
        <begin position="177"/>
        <end position="306"/>
    </location>
</feature>
<dbReference type="GO" id="GO:0032196">
    <property type="term" value="P:transposition"/>
    <property type="evidence" value="ECO:0007669"/>
    <property type="project" value="UniProtKB-KW"/>
</dbReference>
<organism evidence="10 11">
    <name type="scientific">Levilactobacillus spicheri</name>
    <dbReference type="NCBI Taxonomy" id="216463"/>
    <lineage>
        <taxon>Bacteria</taxon>
        <taxon>Bacillati</taxon>
        <taxon>Bacillota</taxon>
        <taxon>Bacilli</taxon>
        <taxon>Lactobacillales</taxon>
        <taxon>Lactobacillaceae</taxon>
        <taxon>Levilactobacillus</taxon>
    </lineage>
</organism>
<dbReference type="InterPro" id="IPR051491">
    <property type="entry name" value="Recombinase/Transposase-rel"/>
</dbReference>
<dbReference type="CDD" id="cd00065">
    <property type="entry name" value="FYVE_like_SF"/>
    <property type="match status" value="1"/>
</dbReference>
<comment type="similarity">
    <text evidence="1">In the C-terminal section; belongs to the transposase 35 family.</text>
</comment>
<dbReference type="InterPro" id="IPR010095">
    <property type="entry name" value="Cas12f1-like_TNB"/>
</dbReference>
<feature type="domain" description="Transposase putative helix-turn-helix" evidence="9">
    <location>
        <begin position="4"/>
        <end position="45"/>
    </location>
</feature>
<keyword evidence="6" id="KW-0233">DNA recombination</keyword>
<keyword evidence="3" id="KW-0479">Metal-binding</keyword>
<keyword evidence="4" id="KW-0862">Zinc</keyword>
<evidence type="ECO:0000259" key="7">
    <source>
        <dbReference type="Pfam" id="PF01385"/>
    </source>
</evidence>
<name>A0A0F3RVX9_9LACO</name>
<accession>A0A0F3RVX9</accession>
<keyword evidence="5" id="KW-0238">DNA-binding</keyword>
<keyword evidence="2" id="KW-0815">Transposition</keyword>
<evidence type="ECO:0000256" key="2">
    <source>
        <dbReference type="ARBA" id="ARBA00022578"/>
    </source>
</evidence>
<dbReference type="Pfam" id="PF01385">
    <property type="entry name" value="OrfB_IS605"/>
    <property type="match status" value="1"/>
</dbReference>
<dbReference type="InterPro" id="IPR001959">
    <property type="entry name" value="Transposase"/>
</dbReference>
<sequence>MIRMLITYKVEIKPTSFQAWQLNRQIGASRWAYNLFLEMNKLRHEDGYHYMGAYEFSTWFNQEYLSANPDDQWIKELYAKSVKQAFIDADTAMKRFFKHLSQYPHFRSRKRGQGSYYFVKNSKTQIVPVERHRIKLPKLGWVRLKEFGYLPTDAEHFVVKQGRIKYHAGRYYLTCLVEQADSIHLELTGPEIGIDLGIREFAVLSNGQVYSNQNKSRRVKRLRRQLRRLQRKSSRQYLAFKARKQKEGKSATDLNLAKTKRRMQRLYQRLQNMQKDYQNKIITNVVTTKPRWVALEDLNIKGMLKNRHLAKAISYQGFYNFRIRLIAKCQQLGIPVHLTNRFEPTSKLCHNCGTKKVDLKLSNRIYHCTHCGQVADRDMNAALNIRDTKNFELAY</sequence>
<protein>
    <submittedName>
        <fullName evidence="10">Transposase</fullName>
    </submittedName>
</protein>
<dbReference type="PANTHER" id="PTHR36172">
    <property type="match status" value="1"/>
</dbReference>
<dbReference type="GO" id="GO:0006310">
    <property type="term" value="P:DNA recombination"/>
    <property type="evidence" value="ECO:0007669"/>
    <property type="project" value="UniProtKB-KW"/>
</dbReference>
<dbReference type="AlphaFoldDB" id="A0A0F3RVX9"/>
<evidence type="ECO:0000259" key="8">
    <source>
        <dbReference type="Pfam" id="PF07282"/>
    </source>
</evidence>
<reference evidence="10 11" key="1">
    <citation type="submission" date="2015-03" db="EMBL/GenBank/DDBJ databases">
        <authorList>
            <person name="Zheng J."/>
            <person name="Ganezle M."/>
        </authorList>
    </citation>
    <scope>NUCLEOTIDE SEQUENCE [LARGE SCALE GENOMIC DNA]</scope>
    <source>
        <strain evidence="10 11">LP38</strain>
    </source>
</reference>
<evidence type="ECO:0000256" key="4">
    <source>
        <dbReference type="ARBA" id="ARBA00022833"/>
    </source>
</evidence>
<evidence type="ECO:0000256" key="3">
    <source>
        <dbReference type="ARBA" id="ARBA00022723"/>
    </source>
</evidence>
<comment type="caution">
    <text evidence="10">The sequence shown here is derived from an EMBL/GenBank/DDBJ whole genome shotgun (WGS) entry which is preliminary data.</text>
</comment>
<feature type="domain" description="Cas12f1-like TNB" evidence="8">
    <location>
        <begin position="318"/>
        <end position="385"/>
    </location>
</feature>
<evidence type="ECO:0000313" key="11">
    <source>
        <dbReference type="Proteomes" id="UP000033491"/>
    </source>
</evidence>
<dbReference type="InterPro" id="IPR021027">
    <property type="entry name" value="Transposase_put_HTH"/>
</dbReference>
<dbReference type="GO" id="GO:0003677">
    <property type="term" value="F:DNA binding"/>
    <property type="evidence" value="ECO:0007669"/>
    <property type="project" value="UniProtKB-KW"/>
</dbReference>
<dbReference type="Pfam" id="PF12323">
    <property type="entry name" value="HTH_OrfB_IS605"/>
    <property type="match status" value="1"/>
</dbReference>
<evidence type="ECO:0000259" key="9">
    <source>
        <dbReference type="Pfam" id="PF12323"/>
    </source>
</evidence>
<dbReference type="NCBIfam" id="NF040570">
    <property type="entry name" value="guided_TnpB"/>
    <property type="match status" value="1"/>
</dbReference>
<evidence type="ECO:0000256" key="5">
    <source>
        <dbReference type="ARBA" id="ARBA00023125"/>
    </source>
</evidence>